<name>A0A917RYV7_9BACL</name>
<dbReference type="Gene3D" id="3.40.50.150">
    <property type="entry name" value="Vaccinia Virus protein VP39"/>
    <property type="match status" value="1"/>
</dbReference>
<keyword evidence="9" id="KW-1185">Reference proteome</keyword>
<comment type="catalytic activity">
    <reaction evidence="6">
        <text>a 2'-deoxyadenosine in DNA + S-adenosyl-L-methionine = an N(6)-methyl-2'-deoxyadenosine in DNA + S-adenosyl-L-homocysteine + H(+)</text>
        <dbReference type="Rhea" id="RHEA:15197"/>
        <dbReference type="Rhea" id="RHEA-COMP:12418"/>
        <dbReference type="Rhea" id="RHEA-COMP:12419"/>
        <dbReference type="ChEBI" id="CHEBI:15378"/>
        <dbReference type="ChEBI" id="CHEBI:57856"/>
        <dbReference type="ChEBI" id="CHEBI:59789"/>
        <dbReference type="ChEBI" id="CHEBI:90615"/>
        <dbReference type="ChEBI" id="CHEBI:90616"/>
        <dbReference type="EC" id="2.1.1.72"/>
    </reaction>
</comment>
<sequence length="279" mass="32605">MVEVMNNERVKPFLKWAGGKRRMLADIRSCVPEHFRRYYEPFVGAGALLFDLQPAEAVINDINEELMNVYRVIESDVEGLIGDLEKHCNEKDYYYKIRDLDLSEDYKKMSDLEKASRIIYLNKTCFNGLFRVNKEGHFNVPFGKYSRPNIVNERTLRGVSRYFRENRVKMMTTDFAEAVEGAGDRDFIYLDSPYDPLSTTSYFTSYSNDGFSREDQIRLHDLFIDLDRRGAFVLMSNSATPFIKDMYRDYRITFSSTSRLINADGSKRGRIDEVLVTNY</sequence>
<evidence type="ECO:0000256" key="2">
    <source>
        <dbReference type="ARBA" id="ARBA00011900"/>
    </source>
</evidence>
<evidence type="ECO:0000313" key="9">
    <source>
        <dbReference type="Proteomes" id="UP000654670"/>
    </source>
</evidence>
<dbReference type="GO" id="GO:0006298">
    <property type="term" value="P:mismatch repair"/>
    <property type="evidence" value="ECO:0007669"/>
    <property type="project" value="TreeGrafter"/>
</dbReference>
<dbReference type="PRINTS" id="PR00505">
    <property type="entry name" value="D12N6MTFRASE"/>
</dbReference>
<reference evidence="8" key="2">
    <citation type="submission" date="2020-09" db="EMBL/GenBank/DDBJ databases">
        <authorList>
            <person name="Sun Q."/>
            <person name="Ohkuma M."/>
        </authorList>
    </citation>
    <scope>NUCLEOTIDE SEQUENCE</scope>
    <source>
        <strain evidence="8">JCM 15325</strain>
    </source>
</reference>
<dbReference type="InterPro" id="IPR012263">
    <property type="entry name" value="M_m6A_EcoRV"/>
</dbReference>
<dbReference type="AlphaFoldDB" id="A0A917RYV7"/>
<evidence type="ECO:0000256" key="1">
    <source>
        <dbReference type="ARBA" id="ARBA00006594"/>
    </source>
</evidence>
<dbReference type="InterPro" id="IPR023095">
    <property type="entry name" value="Ade_MeTrfase_dom_2"/>
</dbReference>
<dbReference type="Gene3D" id="1.10.1020.10">
    <property type="entry name" value="Adenine-specific Methyltransferase, Domain 2"/>
    <property type="match status" value="1"/>
</dbReference>
<dbReference type="GO" id="GO:0009307">
    <property type="term" value="P:DNA restriction-modification system"/>
    <property type="evidence" value="ECO:0007669"/>
    <property type="project" value="InterPro"/>
</dbReference>
<dbReference type="GO" id="GO:0043565">
    <property type="term" value="F:sequence-specific DNA binding"/>
    <property type="evidence" value="ECO:0007669"/>
    <property type="project" value="TreeGrafter"/>
</dbReference>
<dbReference type="GO" id="GO:0032259">
    <property type="term" value="P:methylation"/>
    <property type="evidence" value="ECO:0007669"/>
    <property type="project" value="UniProtKB-KW"/>
</dbReference>
<comment type="similarity">
    <text evidence="1">Belongs to the N(4)/N(6)-methyltransferase family.</text>
</comment>
<keyword evidence="4" id="KW-0808">Transferase</keyword>
<evidence type="ECO:0000313" key="8">
    <source>
        <dbReference type="EMBL" id="GGL43409.1"/>
    </source>
</evidence>
<gene>
    <name evidence="8" type="ORF">GCM10007968_04190</name>
</gene>
<protein>
    <recommendedName>
        <fullName evidence="2">site-specific DNA-methyltransferase (adenine-specific)</fullName>
        <ecNumber evidence="2">2.1.1.72</ecNumber>
    </recommendedName>
</protein>
<comment type="caution">
    <text evidence="8">The sequence shown here is derived from an EMBL/GenBank/DDBJ whole genome shotgun (WGS) entry which is preliminary data.</text>
</comment>
<reference evidence="8" key="1">
    <citation type="journal article" date="2014" name="Int. J. Syst. Evol. Microbiol.">
        <title>Complete genome sequence of Corynebacterium casei LMG S-19264T (=DSM 44701T), isolated from a smear-ripened cheese.</title>
        <authorList>
            <consortium name="US DOE Joint Genome Institute (JGI-PGF)"/>
            <person name="Walter F."/>
            <person name="Albersmeier A."/>
            <person name="Kalinowski J."/>
            <person name="Ruckert C."/>
        </authorList>
    </citation>
    <scope>NUCLEOTIDE SEQUENCE</scope>
    <source>
        <strain evidence="8">JCM 15325</strain>
    </source>
</reference>
<dbReference type="Pfam" id="PF02086">
    <property type="entry name" value="MethyltransfD12"/>
    <property type="match status" value="1"/>
</dbReference>
<feature type="binding site" evidence="7">
    <location>
        <position position="191"/>
    </location>
    <ligand>
        <name>S-adenosyl-L-methionine</name>
        <dbReference type="ChEBI" id="CHEBI:59789"/>
    </ligand>
</feature>
<evidence type="ECO:0000256" key="3">
    <source>
        <dbReference type="ARBA" id="ARBA00022603"/>
    </source>
</evidence>
<evidence type="ECO:0000256" key="6">
    <source>
        <dbReference type="ARBA" id="ARBA00047942"/>
    </source>
</evidence>
<dbReference type="Proteomes" id="UP000654670">
    <property type="component" value="Unassembled WGS sequence"/>
</dbReference>
<dbReference type="PANTHER" id="PTHR30481:SF3">
    <property type="entry name" value="DNA ADENINE METHYLASE"/>
    <property type="match status" value="1"/>
</dbReference>
<dbReference type="GO" id="GO:0009007">
    <property type="term" value="F:site-specific DNA-methyltransferase (adenine-specific) activity"/>
    <property type="evidence" value="ECO:0007669"/>
    <property type="project" value="UniProtKB-EC"/>
</dbReference>
<dbReference type="EC" id="2.1.1.72" evidence="2"/>
<dbReference type="InterPro" id="IPR012327">
    <property type="entry name" value="MeTrfase_D12"/>
</dbReference>
<proteinExistence type="inferred from homology"/>
<dbReference type="NCBIfam" id="TIGR00571">
    <property type="entry name" value="dam"/>
    <property type="match status" value="1"/>
</dbReference>
<dbReference type="GO" id="GO:1904047">
    <property type="term" value="F:S-adenosyl-L-methionine binding"/>
    <property type="evidence" value="ECO:0007669"/>
    <property type="project" value="TreeGrafter"/>
</dbReference>
<dbReference type="SUPFAM" id="SSF53335">
    <property type="entry name" value="S-adenosyl-L-methionine-dependent methyltransferases"/>
    <property type="match status" value="1"/>
</dbReference>
<feature type="binding site" evidence="7">
    <location>
        <position position="20"/>
    </location>
    <ligand>
        <name>S-adenosyl-L-methionine</name>
        <dbReference type="ChEBI" id="CHEBI:59789"/>
    </ligand>
</feature>
<keyword evidence="5" id="KW-0949">S-adenosyl-L-methionine</keyword>
<dbReference type="PANTHER" id="PTHR30481">
    <property type="entry name" value="DNA ADENINE METHYLASE"/>
    <property type="match status" value="1"/>
</dbReference>
<evidence type="ECO:0000256" key="4">
    <source>
        <dbReference type="ARBA" id="ARBA00022679"/>
    </source>
</evidence>
<evidence type="ECO:0000256" key="7">
    <source>
        <dbReference type="PIRSR" id="PIRSR000398-1"/>
    </source>
</evidence>
<feature type="binding site" evidence="7">
    <location>
        <position position="16"/>
    </location>
    <ligand>
        <name>S-adenosyl-L-methionine</name>
        <dbReference type="ChEBI" id="CHEBI:59789"/>
    </ligand>
</feature>
<dbReference type="InterPro" id="IPR029063">
    <property type="entry name" value="SAM-dependent_MTases_sf"/>
</dbReference>
<dbReference type="PIRSF" id="PIRSF000398">
    <property type="entry name" value="M_m6A_EcoRV"/>
    <property type="match status" value="1"/>
</dbReference>
<dbReference type="EMBL" id="BMOK01000001">
    <property type="protein sequence ID" value="GGL43409.1"/>
    <property type="molecule type" value="Genomic_DNA"/>
</dbReference>
<keyword evidence="3 8" id="KW-0489">Methyltransferase</keyword>
<evidence type="ECO:0000256" key="5">
    <source>
        <dbReference type="ARBA" id="ARBA00022691"/>
    </source>
</evidence>
<accession>A0A917RYV7</accession>
<feature type="binding site" evidence="7">
    <location>
        <position position="61"/>
    </location>
    <ligand>
        <name>S-adenosyl-L-methionine</name>
        <dbReference type="ChEBI" id="CHEBI:59789"/>
    </ligand>
</feature>
<organism evidence="8 9">
    <name type="scientific">Sporolactobacillus putidus</name>
    <dbReference type="NCBI Taxonomy" id="492735"/>
    <lineage>
        <taxon>Bacteria</taxon>
        <taxon>Bacillati</taxon>
        <taxon>Bacillota</taxon>
        <taxon>Bacilli</taxon>
        <taxon>Bacillales</taxon>
        <taxon>Sporolactobacillaceae</taxon>
        <taxon>Sporolactobacillus</taxon>
    </lineage>
</organism>